<dbReference type="InterPro" id="IPR013249">
    <property type="entry name" value="RNA_pol_sigma70_r4_t2"/>
</dbReference>
<dbReference type="SUPFAM" id="SSF88946">
    <property type="entry name" value="Sigma2 domain of RNA polymerase sigma factors"/>
    <property type="match status" value="1"/>
</dbReference>
<protein>
    <submittedName>
        <fullName evidence="10">Sigma-70 family RNA polymerase sigma factor</fullName>
    </submittedName>
</protein>
<evidence type="ECO:0000313" key="10">
    <source>
        <dbReference type="EMBL" id="KAA1397693.1"/>
    </source>
</evidence>
<dbReference type="Proteomes" id="UP000380867">
    <property type="component" value="Unassembled WGS sequence"/>
</dbReference>
<feature type="compositionally biased region" description="Low complexity" evidence="6">
    <location>
        <begin position="361"/>
        <end position="379"/>
    </location>
</feature>
<feature type="domain" description="Putative zinc-finger" evidence="9">
    <location>
        <begin position="201"/>
        <end position="234"/>
    </location>
</feature>
<name>A0A5M4FFY0_9ACTN</name>
<evidence type="ECO:0000256" key="6">
    <source>
        <dbReference type="SAM" id="MobiDB-lite"/>
    </source>
</evidence>
<gene>
    <name evidence="10" type="ORF">ESP70_010080</name>
</gene>
<dbReference type="InterPro" id="IPR027383">
    <property type="entry name" value="Znf_put"/>
</dbReference>
<keyword evidence="5" id="KW-0804">Transcription</keyword>
<dbReference type="PANTHER" id="PTHR43133:SF8">
    <property type="entry name" value="RNA POLYMERASE SIGMA FACTOR HI_1459-RELATED"/>
    <property type="match status" value="1"/>
</dbReference>
<dbReference type="GO" id="GO:0016987">
    <property type="term" value="F:sigma factor activity"/>
    <property type="evidence" value="ECO:0007669"/>
    <property type="project" value="UniProtKB-KW"/>
</dbReference>
<dbReference type="OrthoDB" id="4990598at2"/>
<dbReference type="InterPro" id="IPR007627">
    <property type="entry name" value="RNA_pol_sigma70_r2"/>
</dbReference>
<feature type="compositionally biased region" description="Low complexity" evidence="6">
    <location>
        <begin position="320"/>
        <end position="341"/>
    </location>
</feature>
<keyword evidence="11" id="KW-1185">Reference proteome</keyword>
<organism evidence="10 11">
    <name type="scientific">Aeromicrobium ginsengisoli</name>
    <dbReference type="NCBI Taxonomy" id="363867"/>
    <lineage>
        <taxon>Bacteria</taxon>
        <taxon>Bacillati</taxon>
        <taxon>Actinomycetota</taxon>
        <taxon>Actinomycetes</taxon>
        <taxon>Propionibacteriales</taxon>
        <taxon>Nocardioidaceae</taxon>
        <taxon>Aeromicrobium</taxon>
    </lineage>
</organism>
<dbReference type="Gene3D" id="1.10.10.10">
    <property type="entry name" value="Winged helix-like DNA-binding domain superfamily/Winged helix DNA-binding domain"/>
    <property type="match status" value="1"/>
</dbReference>
<dbReference type="Pfam" id="PF04542">
    <property type="entry name" value="Sigma70_r2"/>
    <property type="match status" value="1"/>
</dbReference>
<dbReference type="EMBL" id="SDPQ02000002">
    <property type="protein sequence ID" value="KAA1397693.1"/>
    <property type="molecule type" value="Genomic_DNA"/>
</dbReference>
<evidence type="ECO:0000259" key="7">
    <source>
        <dbReference type="Pfam" id="PF04542"/>
    </source>
</evidence>
<dbReference type="NCBIfam" id="TIGR02937">
    <property type="entry name" value="sigma70-ECF"/>
    <property type="match status" value="1"/>
</dbReference>
<evidence type="ECO:0000256" key="2">
    <source>
        <dbReference type="ARBA" id="ARBA00023015"/>
    </source>
</evidence>
<keyword evidence="4" id="KW-0238">DNA-binding</keyword>
<dbReference type="InterPro" id="IPR013325">
    <property type="entry name" value="RNA_pol_sigma_r2"/>
</dbReference>
<dbReference type="InterPro" id="IPR014284">
    <property type="entry name" value="RNA_pol_sigma-70_dom"/>
</dbReference>
<evidence type="ECO:0000259" key="8">
    <source>
        <dbReference type="Pfam" id="PF08281"/>
    </source>
</evidence>
<dbReference type="GO" id="GO:0003677">
    <property type="term" value="F:DNA binding"/>
    <property type="evidence" value="ECO:0007669"/>
    <property type="project" value="UniProtKB-KW"/>
</dbReference>
<dbReference type="Gene3D" id="1.10.10.1320">
    <property type="entry name" value="Anti-sigma factor, zinc-finger domain"/>
    <property type="match status" value="1"/>
</dbReference>
<dbReference type="SUPFAM" id="SSF88659">
    <property type="entry name" value="Sigma3 and sigma4 domains of RNA polymerase sigma factors"/>
    <property type="match status" value="1"/>
</dbReference>
<dbReference type="Pfam" id="PF13490">
    <property type="entry name" value="zf-HC2"/>
    <property type="match status" value="1"/>
</dbReference>
<feature type="compositionally biased region" description="Basic and acidic residues" evidence="6">
    <location>
        <begin position="380"/>
        <end position="392"/>
    </location>
</feature>
<keyword evidence="3" id="KW-0731">Sigma factor</keyword>
<dbReference type="GO" id="GO:0006352">
    <property type="term" value="P:DNA-templated transcription initiation"/>
    <property type="evidence" value="ECO:0007669"/>
    <property type="project" value="InterPro"/>
</dbReference>
<dbReference type="InterPro" id="IPR039425">
    <property type="entry name" value="RNA_pol_sigma-70-like"/>
</dbReference>
<evidence type="ECO:0000256" key="5">
    <source>
        <dbReference type="ARBA" id="ARBA00023163"/>
    </source>
</evidence>
<proteinExistence type="inferred from homology"/>
<keyword evidence="2" id="KW-0805">Transcription regulation</keyword>
<evidence type="ECO:0000256" key="3">
    <source>
        <dbReference type="ARBA" id="ARBA00023082"/>
    </source>
</evidence>
<evidence type="ECO:0000313" key="11">
    <source>
        <dbReference type="Proteomes" id="UP000380867"/>
    </source>
</evidence>
<dbReference type="InterPro" id="IPR013324">
    <property type="entry name" value="RNA_pol_sigma_r3/r4-like"/>
</dbReference>
<accession>A0A5M4FFY0</accession>
<evidence type="ECO:0000256" key="4">
    <source>
        <dbReference type="ARBA" id="ARBA00023125"/>
    </source>
</evidence>
<sequence>MHVGGDTVSDISTTNVEASDARLIAAVRDGDTEAYGELFGRHRDAATRLAAQLVPGPDADDVVAESFTRVLALLQAGKGPDEFFRAYLLTAIRRLHVDRGRRQKRVRTTDDDAELDRAVAFVDPAEMRFEQGAAAAAFAALPERWQLVLWHLDVEGQKPADIAPLLGMSPNSVSALAYRAREGLRQAYLQSHLAPSLHASCRTTTGMLGSYVRKGLSARDSARVEAHLDECSRCTGLYLELAEINSNLSGILAPALLGSVAAGYVTAGATAAGVGAVVEAALAPVKAAGHAVAGAGTQGVVAAAAVIAVAAAGTVAVTTNFGGNPEKPPAASAPVASRSTPKPTPAPSPDTTTPPKPKPTPTAVTTTPVASATPAAASRVDPDPPADERKPEPTPSVEPTVPTDYAVASVRVSNTLLPLLQRQITVGIGASNSGRAAAEVVTVTLAFRRTVHFGGVVSPGWDCGPAVPNQRLRTLTCSSTLAAGHGGTFAARSTDLIHSGGTITVSAPGDPVPGNNTATFRPGLWPLS</sequence>
<reference evidence="10" key="1">
    <citation type="submission" date="2019-09" db="EMBL/GenBank/DDBJ databases">
        <authorList>
            <person name="Li J."/>
        </authorList>
    </citation>
    <scope>NUCLEOTIDE SEQUENCE [LARGE SCALE GENOMIC DNA]</scope>
    <source>
        <strain evidence="10">JCM 14732</strain>
    </source>
</reference>
<evidence type="ECO:0000259" key="9">
    <source>
        <dbReference type="Pfam" id="PF13490"/>
    </source>
</evidence>
<dbReference type="Pfam" id="PF08281">
    <property type="entry name" value="Sigma70_r4_2"/>
    <property type="match status" value="1"/>
</dbReference>
<feature type="region of interest" description="Disordered" evidence="6">
    <location>
        <begin position="320"/>
        <end position="402"/>
    </location>
</feature>
<dbReference type="AlphaFoldDB" id="A0A5M4FFY0"/>
<feature type="domain" description="RNA polymerase sigma factor 70 region 4 type 2" evidence="8">
    <location>
        <begin position="135"/>
        <end position="182"/>
    </location>
</feature>
<dbReference type="InterPro" id="IPR041916">
    <property type="entry name" value="Anti_sigma_zinc_sf"/>
</dbReference>
<feature type="compositionally biased region" description="Pro residues" evidence="6">
    <location>
        <begin position="342"/>
        <end position="360"/>
    </location>
</feature>
<comment type="similarity">
    <text evidence="1">Belongs to the sigma-70 factor family. ECF subfamily.</text>
</comment>
<feature type="domain" description="RNA polymerase sigma-70 region 2" evidence="7">
    <location>
        <begin position="38"/>
        <end position="105"/>
    </location>
</feature>
<evidence type="ECO:0000256" key="1">
    <source>
        <dbReference type="ARBA" id="ARBA00010641"/>
    </source>
</evidence>
<dbReference type="PANTHER" id="PTHR43133">
    <property type="entry name" value="RNA POLYMERASE ECF-TYPE SIGMA FACTO"/>
    <property type="match status" value="1"/>
</dbReference>
<dbReference type="Gene3D" id="1.10.1740.10">
    <property type="match status" value="1"/>
</dbReference>
<comment type="caution">
    <text evidence="10">The sequence shown here is derived from an EMBL/GenBank/DDBJ whole genome shotgun (WGS) entry which is preliminary data.</text>
</comment>
<dbReference type="InterPro" id="IPR036388">
    <property type="entry name" value="WH-like_DNA-bd_sf"/>
</dbReference>